<feature type="repeat" description="TPR" evidence="9">
    <location>
        <begin position="208"/>
        <end position="241"/>
    </location>
</feature>
<feature type="domain" description="Histidine kinase/HSP90-like ATPase" evidence="12">
    <location>
        <begin position="544"/>
        <end position="604"/>
    </location>
</feature>
<evidence type="ECO:0000256" key="7">
    <source>
        <dbReference type="ARBA" id="ARBA00022840"/>
    </source>
</evidence>
<dbReference type="InterPro" id="IPR011990">
    <property type="entry name" value="TPR-like_helical_dom_sf"/>
</dbReference>
<comment type="caution">
    <text evidence="14">The sequence shown here is derived from an EMBL/GenBank/DDBJ whole genome shotgun (WGS) entry which is preliminary data.</text>
</comment>
<reference evidence="15" key="1">
    <citation type="journal article" date="2019" name="Int. J. Syst. Evol. Microbiol.">
        <title>The Global Catalogue of Microorganisms (GCM) 10K type strain sequencing project: providing services to taxonomists for standard genome sequencing and annotation.</title>
        <authorList>
            <consortium name="The Broad Institute Genomics Platform"/>
            <consortium name="The Broad Institute Genome Sequencing Center for Infectious Disease"/>
            <person name="Wu L."/>
            <person name="Ma J."/>
        </authorList>
    </citation>
    <scope>NUCLEOTIDE SEQUENCE [LARGE SCALE GENOMIC DNA]</scope>
    <source>
        <strain evidence="15">CECT 7956</strain>
    </source>
</reference>
<feature type="domain" description="Signal transduction histidine kinase subgroup 3 dimerisation and phosphoacceptor" evidence="13">
    <location>
        <begin position="438"/>
        <end position="501"/>
    </location>
</feature>
<dbReference type="EC" id="2.7.13.3" evidence="2"/>
<dbReference type="Pfam" id="PF02518">
    <property type="entry name" value="HATPase_c"/>
    <property type="match status" value="1"/>
</dbReference>
<evidence type="ECO:0000256" key="10">
    <source>
        <dbReference type="SAM" id="Coils"/>
    </source>
</evidence>
<keyword evidence="11" id="KW-1133">Transmembrane helix</keyword>
<dbReference type="Gene3D" id="1.25.40.10">
    <property type="entry name" value="Tetratricopeptide repeat domain"/>
    <property type="match status" value="2"/>
</dbReference>
<dbReference type="EMBL" id="JBHRYQ010000001">
    <property type="protein sequence ID" value="MFC3811276.1"/>
    <property type="molecule type" value="Genomic_DNA"/>
</dbReference>
<keyword evidence="7" id="KW-0067">ATP-binding</keyword>
<evidence type="ECO:0000259" key="12">
    <source>
        <dbReference type="Pfam" id="PF02518"/>
    </source>
</evidence>
<dbReference type="InterPro" id="IPR019734">
    <property type="entry name" value="TPR_rpt"/>
</dbReference>
<dbReference type="InterPro" id="IPR011712">
    <property type="entry name" value="Sig_transdc_His_kin_sub3_dim/P"/>
</dbReference>
<evidence type="ECO:0000256" key="5">
    <source>
        <dbReference type="ARBA" id="ARBA00022741"/>
    </source>
</evidence>
<dbReference type="Gene3D" id="3.30.565.10">
    <property type="entry name" value="Histidine kinase-like ATPase, C-terminal domain"/>
    <property type="match status" value="1"/>
</dbReference>
<gene>
    <name evidence="14" type="ORF">ACFOOI_11490</name>
</gene>
<dbReference type="Pfam" id="PF13374">
    <property type="entry name" value="TPR_10"/>
    <property type="match status" value="1"/>
</dbReference>
<evidence type="ECO:0000256" key="11">
    <source>
        <dbReference type="SAM" id="Phobius"/>
    </source>
</evidence>
<dbReference type="SMART" id="SM00028">
    <property type="entry name" value="TPR"/>
    <property type="match status" value="5"/>
</dbReference>
<name>A0ABV7YWI9_9BACT</name>
<evidence type="ECO:0000313" key="15">
    <source>
        <dbReference type="Proteomes" id="UP001595616"/>
    </source>
</evidence>
<protein>
    <recommendedName>
        <fullName evidence="2">histidine kinase</fullName>
        <ecNumber evidence="2">2.7.13.3</ecNumber>
    </recommendedName>
</protein>
<evidence type="ECO:0000256" key="1">
    <source>
        <dbReference type="ARBA" id="ARBA00000085"/>
    </source>
</evidence>
<dbReference type="InterPro" id="IPR003594">
    <property type="entry name" value="HATPase_dom"/>
</dbReference>
<comment type="catalytic activity">
    <reaction evidence="1">
        <text>ATP + protein L-histidine = ADP + protein N-phospho-L-histidine.</text>
        <dbReference type="EC" id="2.7.13.3"/>
    </reaction>
</comment>
<dbReference type="Pfam" id="PF13181">
    <property type="entry name" value="TPR_8"/>
    <property type="match status" value="1"/>
</dbReference>
<keyword evidence="11" id="KW-0472">Membrane</keyword>
<dbReference type="SUPFAM" id="SSF55874">
    <property type="entry name" value="ATPase domain of HSP90 chaperone/DNA topoisomerase II/histidine kinase"/>
    <property type="match status" value="1"/>
</dbReference>
<evidence type="ECO:0000256" key="4">
    <source>
        <dbReference type="ARBA" id="ARBA00022679"/>
    </source>
</evidence>
<keyword evidence="4" id="KW-0808">Transferase</keyword>
<evidence type="ECO:0000256" key="8">
    <source>
        <dbReference type="ARBA" id="ARBA00023012"/>
    </source>
</evidence>
<dbReference type="Pfam" id="PF07730">
    <property type="entry name" value="HisKA_3"/>
    <property type="match status" value="1"/>
</dbReference>
<dbReference type="Proteomes" id="UP001595616">
    <property type="component" value="Unassembled WGS sequence"/>
</dbReference>
<dbReference type="PANTHER" id="PTHR24421">
    <property type="entry name" value="NITRATE/NITRITE SENSOR PROTEIN NARX-RELATED"/>
    <property type="match status" value="1"/>
</dbReference>
<dbReference type="GO" id="GO:0016301">
    <property type="term" value="F:kinase activity"/>
    <property type="evidence" value="ECO:0007669"/>
    <property type="project" value="UniProtKB-KW"/>
</dbReference>
<keyword evidence="8" id="KW-0902">Two-component regulatory system</keyword>
<dbReference type="SUPFAM" id="SSF48452">
    <property type="entry name" value="TPR-like"/>
    <property type="match status" value="1"/>
</dbReference>
<dbReference type="RefSeq" id="WP_379838117.1">
    <property type="nucleotide sequence ID" value="NZ_JBHRYQ010000001.1"/>
</dbReference>
<dbReference type="InterPro" id="IPR050482">
    <property type="entry name" value="Sensor_HK_TwoCompSys"/>
</dbReference>
<dbReference type="Gene3D" id="1.20.5.1930">
    <property type="match status" value="1"/>
</dbReference>
<feature type="transmembrane region" description="Helical" evidence="11">
    <location>
        <begin position="359"/>
        <end position="377"/>
    </location>
</feature>
<proteinExistence type="predicted"/>
<evidence type="ECO:0000313" key="14">
    <source>
        <dbReference type="EMBL" id="MFC3811276.1"/>
    </source>
</evidence>
<sequence>MKKVIIYLFFLFFGSLVFGQANSKLDSLKRVLAKLPEEGKSFAKDTLRVNLFCDIGEEYRKKKIDSSFYFGKEALSLTQKRNFKKGKVKSYILIGNYYSSQSLSVKATENYLKALAIAEELKLINEQILLTAEIGSDYLSLNDFKQSYLYFKKHTEICKKYGSNEDYALSINNLGVLFFDQNKYSEALKYFLECEKWSKKTNNPKLINASLINVGKVYVELNKFDEALIRFNKALVIEDGYLDKSAFVNNEIAVIYLKKNDLKKALKSAKIAFFKSNSLNKSMIKDVSLTLSQIYDKLGNEKEALNYYKLYSEISLKEDSVKNNQLVRFMNLDYENEKQLFKIEGLNTSVKIKENQNKILFGSVLMALVIIILTLFLNNAIKKKKKFIECQKLEIEDLNQNLEIKIKKRTEELSEANKELIKKNFEITEALFKGQTIERKRVASELHDNLGSTLSALKWRLEALNSEALTSKEKEIYDSIKVMMGTAYQEVRNISHNLSPAAFEKLGLIGSLNKFINEINENKEIKFDFFYSGDSLNVSKKTSLDLYTITLELINNIIKHSKASEAKVNLIFRSVSEIYLVVEDNGVGFSKEANLKKEFQSFNRIEYPWKFTSEINNLNPGTQVKILVINQNNLNTTNL</sequence>
<keyword evidence="15" id="KW-1185">Reference proteome</keyword>
<evidence type="ECO:0000259" key="13">
    <source>
        <dbReference type="Pfam" id="PF07730"/>
    </source>
</evidence>
<dbReference type="PANTHER" id="PTHR24421:SF10">
    <property type="entry name" value="NITRATE_NITRITE SENSOR PROTEIN NARQ"/>
    <property type="match status" value="1"/>
</dbReference>
<organism evidence="14 15">
    <name type="scientific">Lacihabitans lacunae</name>
    <dbReference type="NCBI Taxonomy" id="1028214"/>
    <lineage>
        <taxon>Bacteria</taxon>
        <taxon>Pseudomonadati</taxon>
        <taxon>Bacteroidota</taxon>
        <taxon>Cytophagia</taxon>
        <taxon>Cytophagales</taxon>
        <taxon>Leadbetterellaceae</taxon>
        <taxon>Lacihabitans</taxon>
    </lineage>
</organism>
<dbReference type="PROSITE" id="PS50005">
    <property type="entry name" value="TPR"/>
    <property type="match status" value="1"/>
</dbReference>
<keyword evidence="5" id="KW-0547">Nucleotide-binding</keyword>
<evidence type="ECO:0000256" key="2">
    <source>
        <dbReference type="ARBA" id="ARBA00012438"/>
    </source>
</evidence>
<keyword evidence="10" id="KW-0175">Coiled coil</keyword>
<keyword evidence="11" id="KW-0812">Transmembrane</keyword>
<keyword evidence="9" id="KW-0802">TPR repeat</keyword>
<dbReference type="InterPro" id="IPR036890">
    <property type="entry name" value="HATPase_C_sf"/>
</dbReference>
<keyword evidence="6 14" id="KW-0418">Kinase</keyword>
<feature type="coiled-coil region" evidence="10">
    <location>
        <begin position="381"/>
        <end position="419"/>
    </location>
</feature>
<evidence type="ECO:0000256" key="3">
    <source>
        <dbReference type="ARBA" id="ARBA00022553"/>
    </source>
</evidence>
<accession>A0ABV7YWI9</accession>
<evidence type="ECO:0000256" key="9">
    <source>
        <dbReference type="PROSITE-ProRule" id="PRU00339"/>
    </source>
</evidence>
<evidence type="ECO:0000256" key="6">
    <source>
        <dbReference type="ARBA" id="ARBA00022777"/>
    </source>
</evidence>
<keyword evidence="3" id="KW-0597">Phosphoprotein</keyword>